<keyword evidence="5" id="KW-1185">Reference proteome</keyword>
<gene>
    <name evidence="4" type="ORF">OG442_37995</name>
</gene>
<dbReference type="EMBL" id="CP109495">
    <property type="protein sequence ID" value="WUX56868.1"/>
    <property type="molecule type" value="Genomic_DNA"/>
</dbReference>
<dbReference type="Pfam" id="PF00440">
    <property type="entry name" value="TetR_N"/>
    <property type="match status" value="1"/>
</dbReference>
<evidence type="ECO:0000256" key="1">
    <source>
        <dbReference type="ARBA" id="ARBA00023125"/>
    </source>
</evidence>
<keyword evidence="1 2" id="KW-0238">DNA-binding</keyword>
<sequence length="213" mass="22571">MRRTAEEAAQTKAALLEAALFQFAEHGVAATKLADVAQRAGLTRGAVYHHFTDKTALYAAVIANSWDSVTAPVWAVLDSDGPVEDRLREFLVAWLRRLREDRHFRALLTITLNASYGPDQPEGISDGRASKSYGLADWLQRLETFLAGKRDGARDGDGAGAGQRGTHADDPSGAAAGILAWLCGTALLAATDPDLLPPSDASGVALPLRGALP</sequence>
<reference evidence="4" key="1">
    <citation type="submission" date="2022-10" db="EMBL/GenBank/DDBJ databases">
        <title>The complete genomes of actinobacterial strains from the NBC collection.</title>
        <authorList>
            <person name="Joergensen T.S."/>
            <person name="Alvarez Arevalo M."/>
            <person name="Sterndorff E.B."/>
            <person name="Faurdal D."/>
            <person name="Vuksanovic O."/>
            <person name="Mourched A.-S."/>
            <person name="Charusanti P."/>
            <person name="Shaw S."/>
            <person name="Blin K."/>
            <person name="Weber T."/>
        </authorList>
    </citation>
    <scope>NUCLEOTIDE SEQUENCE</scope>
    <source>
        <strain evidence="4">NBC_01432</strain>
    </source>
</reference>
<evidence type="ECO:0000256" key="2">
    <source>
        <dbReference type="PROSITE-ProRule" id="PRU00335"/>
    </source>
</evidence>
<dbReference type="PANTHER" id="PTHR30055">
    <property type="entry name" value="HTH-TYPE TRANSCRIPTIONAL REGULATOR RUTR"/>
    <property type="match status" value="1"/>
</dbReference>
<dbReference type="PANTHER" id="PTHR30055:SF226">
    <property type="entry name" value="HTH-TYPE TRANSCRIPTIONAL REGULATOR PKSA"/>
    <property type="match status" value="1"/>
</dbReference>
<name>A0ABZ2AHQ3_STRNV</name>
<dbReference type="InterPro" id="IPR001647">
    <property type="entry name" value="HTH_TetR"/>
</dbReference>
<dbReference type="Proteomes" id="UP001432209">
    <property type="component" value="Chromosome"/>
</dbReference>
<evidence type="ECO:0000259" key="3">
    <source>
        <dbReference type="PROSITE" id="PS50977"/>
    </source>
</evidence>
<organism evidence="4 5">
    <name type="scientific">Streptomyces niveus</name>
    <name type="common">Streptomyces spheroides</name>
    <dbReference type="NCBI Taxonomy" id="193462"/>
    <lineage>
        <taxon>Bacteria</taxon>
        <taxon>Bacillati</taxon>
        <taxon>Actinomycetota</taxon>
        <taxon>Actinomycetes</taxon>
        <taxon>Kitasatosporales</taxon>
        <taxon>Streptomycetaceae</taxon>
        <taxon>Streptomyces</taxon>
    </lineage>
</organism>
<evidence type="ECO:0000313" key="4">
    <source>
        <dbReference type="EMBL" id="WUX56868.1"/>
    </source>
</evidence>
<dbReference type="RefSeq" id="WP_329081798.1">
    <property type="nucleotide sequence ID" value="NZ_CP108849.2"/>
</dbReference>
<dbReference type="InterPro" id="IPR009057">
    <property type="entry name" value="Homeodomain-like_sf"/>
</dbReference>
<dbReference type="Gene3D" id="1.10.357.10">
    <property type="entry name" value="Tetracycline Repressor, domain 2"/>
    <property type="match status" value="1"/>
</dbReference>
<feature type="DNA-binding region" description="H-T-H motif" evidence="2">
    <location>
        <begin position="32"/>
        <end position="51"/>
    </location>
</feature>
<dbReference type="SUPFAM" id="SSF46689">
    <property type="entry name" value="Homeodomain-like"/>
    <property type="match status" value="1"/>
</dbReference>
<proteinExistence type="predicted"/>
<protein>
    <submittedName>
        <fullName evidence="4">TetR family transcriptional regulator</fullName>
    </submittedName>
</protein>
<dbReference type="PROSITE" id="PS50977">
    <property type="entry name" value="HTH_TETR_2"/>
    <property type="match status" value="1"/>
</dbReference>
<dbReference type="InterPro" id="IPR050109">
    <property type="entry name" value="HTH-type_TetR-like_transc_reg"/>
</dbReference>
<accession>A0ABZ2AHQ3</accession>
<dbReference type="PRINTS" id="PR00455">
    <property type="entry name" value="HTHTETR"/>
</dbReference>
<feature type="domain" description="HTH tetR-type" evidence="3">
    <location>
        <begin position="9"/>
        <end position="69"/>
    </location>
</feature>
<evidence type="ECO:0000313" key="5">
    <source>
        <dbReference type="Proteomes" id="UP001432209"/>
    </source>
</evidence>